<keyword evidence="4" id="KW-1185">Reference proteome</keyword>
<sequence>MKKIVSLIVLVCMLAITGCSQSQSVAQEKEKSDYPNKPIRMIVPYAAGGPTDLTARVIAAQMSTYLPNGQSVVVENKPGGAATIGITEVFKSKPDGYTIAMTTMGANSIQPNLGKTVYTHDSFQAVAQILSQPHYLVVRADAPWETFDEWLEYVKKNPNEFTYSTAGTGNTGHLVMEALNDAAGIKTVHVPFEGNGPAITALLGGHVMGTNVQISDIKSYIESGEVRVLANTGHNKNKGFEDIPFFTEKNIDVDISVYTGIIAPKGIPQDVLETLTTAIQKSIDDPKTQEKFNSLSVETDFAGSDEFQKIITEDYKMSGEILKLAGLIK</sequence>
<dbReference type="SUPFAM" id="SSF53850">
    <property type="entry name" value="Periplasmic binding protein-like II"/>
    <property type="match status" value="1"/>
</dbReference>
<gene>
    <name evidence="3" type="ORF">R4Z09_01410</name>
</gene>
<dbReference type="PANTHER" id="PTHR42928:SF5">
    <property type="entry name" value="BLR1237 PROTEIN"/>
    <property type="match status" value="1"/>
</dbReference>
<evidence type="ECO:0000256" key="1">
    <source>
        <dbReference type="ARBA" id="ARBA00006987"/>
    </source>
</evidence>
<name>A0ABZ2CDY4_9BACI</name>
<keyword evidence="2" id="KW-0732">Signal</keyword>
<accession>A0ABZ2CDY4</accession>
<evidence type="ECO:0000313" key="3">
    <source>
        <dbReference type="EMBL" id="WVX81733.1"/>
    </source>
</evidence>
<dbReference type="Pfam" id="PF03401">
    <property type="entry name" value="TctC"/>
    <property type="match status" value="1"/>
</dbReference>
<dbReference type="PROSITE" id="PS51257">
    <property type="entry name" value="PROKAR_LIPOPROTEIN"/>
    <property type="match status" value="1"/>
</dbReference>
<dbReference type="PANTHER" id="PTHR42928">
    <property type="entry name" value="TRICARBOXYLATE-BINDING PROTEIN"/>
    <property type="match status" value="1"/>
</dbReference>
<reference evidence="3 4" key="1">
    <citation type="submission" date="2023-10" db="EMBL/GenBank/DDBJ databases">
        <title>Niallia locisalis sp.nov. isolated from a salt pond sample.</title>
        <authorList>
            <person name="Li X.-J."/>
            <person name="Dong L."/>
        </authorList>
    </citation>
    <scope>NUCLEOTIDE SEQUENCE [LARGE SCALE GENOMIC DNA]</scope>
    <source>
        <strain evidence="3 4">DSM 29761</strain>
    </source>
</reference>
<organism evidence="3 4">
    <name type="scientific">Niallia oryzisoli</name>
    <dbReference type="NCBI Taxonomy" id="1737571"/>
    <lineage>
        <taxon>Bacteria</taxon>
        <taxon>Bacillati</taxon>
        <taxon>Bacillota</taxon>
        <taxon>Bacilli</taxon>
        <taxon>Bacillales</taxon>
        <taxon>Bacillaceae</taxon>
        <taxon>Niallia</taxon>
    </lineage>
</organism>
<feature type="signal peptide" evidence="2">
    <location>
        <begin position="1"/>
        <end position="22"/>
    </location>
</feature>
<evidence type="ECO:0000256" key="2">
    <source>
        <dbReference type="SAM" id="SignalP"/>
    </source>
</evidence>
<dbReference type="PIRSF" id="PIRSF017082">
    <property type="entry name" value="YflP"/>
    <property type="match status" value="1"/>
</dbReference>
<dbReference type="RefSeq" id="WP_338450644.1">
    <property type="nucleotide sequence ID" value="NZ_CP137640.1"/>
</dbReference>
<feature type="chain" id="PRO_5046567378" evidence="2">
    <location>
        <begin position="23"/>
        <end position="329"/>
    </location>
</feature>
<dbReference type="Gene3D" id="3.40.190.150">
    <property type="entry name" value="Bordetella uptake gene, domain 1"/>
    <property type="match status" value="1"/>
</dbReference>
<dbReference type="EMBL" id="CP137640">
    <property type="protein sequence ID" value="WVX81733.1"/>
    <property type="molecule type" value="Genomic_DNA"/>
</dbReference>
<dbReference type="Gene3D" id="3.40.190.10">
    <property type="entry name" value="Periplasmic binding protein-like II"/>
    <property type="match status" value="1"/>
</dbReference>
<dbReference type="InterPro" id="IPR042100">
    <property type="entry name" value="Bug_dom1"/>
</dbReference>
<protein>
    <submittedName>
        <fullName evidence="3">Tripartite tricarboxylate transporter substrate binding protein</fullName>
    </submittedName>
</protein>
<comment type="similarity">
    <text evidence="1">Belongs to the UPF0065 (bug) family.</text>
</comment>
<evidence type="ECO:0000313" key="4">
    <source>
        <dbReference type="Proteomes" id="UP001357223"/>
    </source>
</evidence>
<dbReference type="InterPro" id="IPR005064">
    <property type="entry name" value="BUG"/>
</dbReference>
<dbReference type="CDD" id="cd07012">
    <property type="entry name" value="PBP2_Bug_TTT"/>
    <property type="match status" value="1"/>
</dbReference>
<proteinExistence type="inferred from homology"/>
<dbReference type="Proteomes" id="UP001357223">
    <property type="component" value="Chromosome"/>
</dbReference>